<dbReference type="PANTHER" id="PTHR46091:SF3">
    <property type="entry name" value="AMINE OXIDASE DOMAIN-CONTAINING PROTEIN"/>
    <property type="match status" value="1"/>
</dbReference>
<dbReference type="GO" id="GO:0016853">
    <property type="term" value="F:isomerase activity"/>
    <property type="evidence" value="ECO:0007669"/>
    <property type="project" value="UniProtKB-KW"/>
</dbReference>
<dbReference type="PANTHER" id="PTHR46091">
    <property type="entry name" value="BLR7054 PROTEIN"/>
    <property type="match status" value="1"/>
</dbReference>
<evidence type="ECO:0000256" key="5">
    <source>
        <dbReference type="ARBA" id="ARBA00023027"/>
    </source>
</evidence>
<name>L8JVN8_9BACT</name>
<dbReference type="EMBL" id="AMZN01000043">
    <property type="protein sequence ID" value="ELR71287.1"/>
    <property type="molecule type" value="Genomic_DNA"/>
</dbReference>
<dbReference type="RefSeq" id="WP_009580225.1">
    <property type="nucleotide sequence ID" value="NZ_AMZN01000043.1"/>
</dbReference>
<keyword evidence="2" id="KW-0732">Signal</keyword>
<proteinExistence type="predicted"/>
<sequence>MEKFDIVIVGSGLGGLECGAILSREGYKVLVLEKNKQIGGNLQIFARNKRIFDTGIHYIGGLGEGQNLNKYFQFLGIMDDLKLQQLDEDGFDVISFEGDEIEYKHGQGYENFINIMAGYFPGEREGIIKYCEKIKEVCKSFPMYNLERMNSHLGSIPFLDVNARDFIAICTSNKKLQYVLAGSNLLYAGEGDKTPLYVHALIINSYIESAWRCVDGGSQIGRLLARKIRDNGGKVLTHAEAKKFIVEDKKVRHVELADGRTFEADIFISNAHPAVTLDMIDETYIRKAYRKRITSLENSVSVFILYIVLKKKTIRYFNCNYYHFIDPDVWKGVSYGEQWPAGYALFTGASSRDKEYAETMTMMAYMDYNETKKWEDTFNTVSKESPRGKEYEDFKTERAERMFDELEKRFPGIREHTEAYYTSTPLTYRDYIGTKDGSLYGVTKDYRNPMKSFISPRTKISNLLLTGQNLNMHGVLGVTIGAITTCSEILGHDKLMADVAKYVK</sequence>
<dbReference type="STRING" id="1237149.C900_02902"/>
<keyword evidence="4" id="KW-0521">NADP</keyword>
<keyword evidence="3" id="KW-0274">FAD</keyword>
<evidence type="ECO:0000256" key="2">
    <source>
        <dbReference type="ARBA" id="ARBA00022729"/>
    </source>
</evidence>
<reference evidence="6 7" key="1">
    <citation type="submission" date="2012-12" db="EMBL/GenBank/DDBJ databases">
        <title>Genome assembly of Fulvivirga imtechensis AK7.</title>
        <authorList>
            <person name="Nupur N."/>
            <person name="Khatri I."/>
            <person name="Kumar R."/>
            <person name="Subramanian S."/>
            <person name="Pinnaka A."/>
        </authorList>
    </citation>
    <scope>NUCLEOTIDE SEQUENCE [LARGE SCALE GENOMIC DNA]</scope>
    <source>
        <strain evidence="6 7">AK7</strain>
    </source>
</reference>
<keyword evidence="6" id="KW-0413">Isomerase</keyword>
<dbReference type="Gene3D" id="3.50.50.60">
    <property type="entry name" value="FAD/NAD(P)-binding domain"/>
    <property type="match status" value="2"/>
</dbReference>
<gene>
    <name evidence="6" type="ORF">C900_02902</name>
</gene>
<keyword evidence="5" id="KW-0520">NAD</keyword>
<organism evidence="6 7">
    <name type="scientific">Fulvivirga imtechensis AK7</name>
    <dbReference type="NCBI Taxonomy" id="1237149"/>
    <lineage>
        <taxon>Bacteria</taxon>
        <taxon>Pseudomonadati</taxon>
        <taxon>Bacteroidota</taxon>
        <taxon>Cytophagia</taxon>
        <taxon>Cytophagales</taxon>
        <taxon>Fulvivirgaceae</taxon>
        <taxon>Fulvivirga</taxon>
    </lineage>
</organism>
<evidence type="ECO:0000256" key="4">
    <source>
        <dbReference type="ARBA" id="ARBA00022857"/>
    </source>
</evidence>
<dbReference type="Proteomes" id="UP000011135">
    <property type="component" value="Unassembled WGS sequence"/>
</dbReference>
<comment type="caution">
    <text evidence="6">The sequence shown here is derived from an EMBL/GenBank/DDBJ whole genome shotgun (WGS) entry which is preliminary data.</text>
</comment>
<dbReference type="InterPro" id="IPR036188">
    <property type="entry name" value="FAD/NAD-bd_sf"/>
</dbReference>
<dbReference type="eggNOG" id="COG1233">
    <property type="taxonomic scope" value="Bacteria"/>
</dbReference>
<evidence type="ECO:0000313" key="7">
    <source>
        <dbReference type="Proteomes" id="UP000011135"/>
    </source>
</evidence>
<dbReference type="OrthoDB" id="9789960at2"/>
<protein>
    <submittedName>
        <fullName evidence="6">Carotenoid cis-trans isomerase</fullName>
    </submittedName>
</protein>
<evidence type="ECO:0000313" key="6">
    <source>
        <dbReference type="EMBL" id="ELR71287.1"/>
    </source>
</evidence>
<keyword evidence="1" id="KW-0285">Flavoprotein</keyword>
<dbReference type="SUPFAM" id="SSF51905">
    <property type="entry name" value="FAD/NAD(P)-binding domain"/>
    <property type="match status" value="1"/>
</dbReference>
<evidence type="ECO:0000256" key="3">
    <source>
        <dbReference type="ARBA" id="ARBA00022827"/>
    </source>
</evidence>
<dbReference type="PATRIC" id="fig|1237149.3.peg.2658"/>
<evidence type="ECO:0000256" key="1">
    <source>
        <dbReference type="ARBA" id="ARBA00022630"/>
    </source>
</evidence>
<accession>L8JVN8</accession>
<dbReference type="Pfam" id="PF13450">
    <property type="entry name" value="NAD_binding_8"/>
    <property type="match status" value="1"/>
</dbReference>
<dbReference type="InterPro" id="IPR052206">
    <property type="entry name" value="Retinol_saturase"/>
</dbReference>
<dbReference type="AlphaFoldDB" id="L8JVN8"/>
<keyword evidence="7" id="KW-1185">Reference proteome</keyword>